<keyword evidence="5 7" id="KW-0472">Membrane</keyword>
<dbReference type="PANTHER" id="PTHR32322">
    <property type="entry name" value="INNER MEMBRANE TRANSPORTER"/>
    <property type="match status" value="1"/>
</dbReference>
<dbReference type="STRING" id="76728.AQ490_19465"/>
<keyword evidence="10" id="KW-1185">Reference proteome</keyword>
<evidence type="ECO:0000256" key="5">
    <source>
        <dbReference type="ARBA" id="ARBA00023136"/>
    </source>
</evidence>
<feature type="transmembrane region" description="Helical" evidence="7">
    <location>
        <begin position="310"/>
        <end position="326"/>
    </location>
</feature>
<feature type="domain" description="EamA" evidence="8">
    <location>
        <begin position="50"/>
        <end position="179"/>
    </location>
</feature>
<feature type="domain" description="EamA" evidence="8">
    <location>
        <begin position="192"/>
        <end position="325"/>
    </location>
</feature>
<feature type="compositionally biased region" description="Low complexity" evidence="6">
    <location>
        <begin position="15"/>
        <end position="35"/>
    </location>
</feature>
<reference evidence="9 10" key="1">
    <citation type="submission" date="2015-10" db="EMBL/GenBank/DDBJ databases">
        <title>Draft genome sequence of pyrrolomycin-producing Streptomyces vitaminophilus.</title>
        <authorList>
            <person name="Graham D.E."/>
            <person name="Mahan K.M."/>
            <person name="Klingeman D.M."/>
            <person name="Hettich R.L."/>
            <person name="Parry R.J."/>
        </authorList>
    </citation>
    <scope>NUCLEOTIDE SEQUENCE [LARGE SCALE GENOMIC DNA]</scope>
    <source>
        <strain evidence="9 10">ATCC 31673</strain>
    </source>
</reference>
<sequence>MTPPASPPASPPAQPSDRPSAPSPTSAQPSDTSPPRRTTRWNLRDWRLKFVVLGVIWGFSFFFIKIGTEGFAPLQVTVGRVTFGSVVLLAALLLRGESLPRGLGTWGHLAVTSILISALPFSLFAYAELHISSTLAGICNATTPLFGLLVALVALRDERPTRRRVTGMVLGFAGVMVVLGAWQGFAGVHAGGTSMALLASSCYAVGWAYVRRFLSGRGLSSLSMTSAQLLIAAGLLTVAVLLLTEPPTRFPVDSSLSVLCLGAVGTGLALLLQHSLVRDAGATIGTMVTYLMPIVATAAGVLLLDERLTWNLPVGAAVILVGAALAQHRRG</sequence>
<feature type="transmembrane region" description="Helical" evidence="7">
    <location>
        <begin position="284"/>
        <end position="304"/>
    </location>
</feature>
<dbReference type="EMBL" id="LLZU01000010">
    <property type="protein sequence ID" value="KRV49856.1"/>
    <property type="molecule type" value="Genomic_DNA"/>
</dbReference>
<dbReference type="InterPro" id="IPR050638">
    <property type="entry name" value="AA-Vitamin_Transporters"/>
</dbReference>
<dbReference type="AlphaFoldDB" id="A0A0T6LV16"/>
<evidence type="ECO:0000259" key="8">
    <source>
        <dbReference type="Pfam" id="PF00892"/>
    </source>
</evidence>
<dbReference type="InterPro" id="IPR000620">
    <property type="entry name" value="EamA_dom"/>
</dbReference>
<comment type="subcellular location">
    <subcellularLocation>
        <location evidence="1">Membrane</location>
        <topology evidence="1">Multi-pass membrane protein</topology>
    </subcellularLocation>
</comment>
<feature type="transmembrane region" description="Helical" evidence="7">
    <location>
        <begin position="106"/>
        <end position="127"/>
    </location>
</feature>
<evidence type="ECO:0000256" key="7">
    <source>
        <dbReference type="SAM" id="Phobius"/>
    </source>
</evidence>
<dbReference type="eggNOG" id="COG0697">
    <property type="taxonomic scope" value="Bacteria"/>
</dbReference>
<proteinExistence type="inferred from homology"/>
<feature type="region of interest" description="Disordered" evidence="6">
    <location>
        <begin position="1"/>
        <end position="38"/>
    </location>
</feature>
<feature type="transmembrane region" description="Helical" evidence="7">
    <location>
        <begin position="72"/>
        <end position="94"/>
    </location>
</feature>
<feature type="transmembrane region" description="Helical" evidence="7">
    <location>
        <begin position="167"/>
        <end position="185"/>
    </location>
</feature>
<protein>
    <submittedName>
        <fullName evidence="9">Multidrug transporter</fullName>
    </submittedName>
</protein>
<dbReference type="OrthoDB" id="5242975at2"/>
<evidence type="ECO:0000256" key="2">
    <source>
        <dbReference type="ARBA" id="ARBA00007362"/>
    </source>
</evidence>
<evidence type="ECO:0000313" key="9">
    <source>
        <dbReference type="EMBL" id="KRV49856.1"/>
    </source>
</evidence>
<dbReference type="Pfam" id="PF00892">
    <property type="entry name" value="EamA"/>
    <property type="match status" value="2"/>
</dbReference>
<gene>
    <name evidence="9" type="ORF">AQ490_19465</name>
</gene>
<feature type="transmembrane region" description="Helical" evidence="7">
    <location>
        <begin position="46"/>
        <end position="66"/>
    </location>
</feature>
<comment type="caution">
    <text evidence="9">The sequence shown here is derived from an EMBL/GenBank/DDBJ whole genome shotgun (WGS) entry which is preliminary data.</text>
</comment>
<feature type="transmembrane region" description="Helical" evidence="7">
    <location>
        <begin position="255"/>
        <end position="272"/>
    </location>
</feature>
<evidence type="ECO:0000256" key="6">
    <source>
        <dbReference type="SAM" id="MobiDB-lite"/>
    </source>
</evidence>
<dbReference type="PANTHER" id="PTHR32322:SF9">
    <property type="entry name" value="AMINO-ACID METABOLITE EFFLUX PUMP-RELATED"/>
    <property type="match status" value="1"/>
</dbReference>
<keyword evidence="4 7" id="KW-1133">Transmembrane helix</keyword>
<feature type="transmembrane region" description="Helical" evidence="7">
    <location>
        <begin position="222"/>
        <end position="243"/>
    </location>
</feature>
<accession>A0A0T6LV16</accession>
<keyword evidence="3 7" id="KW-0812">Transmembrane</keyword>
<feature type="compositionally biased region" description="Pro residues" evidence="6">
    <location>
        <begin position="1"/>
        <end position="14"/>
    </location>
</feature>
<evidence type="ECO:0000313" key="10">
    <source>
        <dbReference type="Proteomes" id="UP000050867"/>
    </source>
</evidence>
<evidence type="ECO:0000256" key="1">
    <source>
        <dbReference type="ARBA" id="ARBA00004141"/>
    </source>
</evidence>
<dbReference type="Proteomes" id="UP000050867">
    <property type="component" value="Unassembled WGS sequence"/>
</dbReference>
<feature type="transmembrane region" description="Helical" evidence="7">
    <location>
        <begin position="133"/>
        <end position="155"/>
    </location>
</feature>
<dbReference type="GO" id="GO:0016020">
    <property type="term" value="C:membrane"/>
    <property type="evidence" value="ECO:0007669"/>
    <property type="project" value="UniProtKB-SubCell"/>
</dbReference>
<evidence type="ECO:0000256" key="3">
    <source>
        <dbReference type="ARBA" id="ARBA00022692"/>
    </source>
</evidence>
<dbReference type="RefSeq" id="WP_026220714.1">
    <property type="nucleotide sequence ID" value="NZ_LLZU01000010.1"/>
</dbReference>
<name>A0A0T6LV16_WENVI</name>
<evidence type="ECO:0000256" key="4">
    <source>
        <dbReference type="ARBA" id="ARBA00022989"/>
    </source>
</evidence>
<dbReference type="InterPro" id="IPR037185">
    <property type="entry name" value="EmrE-like"/>
</dbReference>
<organism evidence="9 10">
    <name type="scientific">Wenjunlia vitaminophila</name>
    <name type="common">Streptomyces vitaminophilus</name>
    <dbReference type="NCBI Taxonomy" id="76728"/>
    <lineage>
        <taxon>Bacteria</taxon>
        <taxon>Bacillati</taxon>
        <taxon>Actinomycetota</taxon>
        <taxon>Actinomycetes</taxon>
        <taxon>Kitasatosporales</taxon>
        <taxon>Streptomycetaceae</taxon>
        <taxon>Wenjunlia</taxon>
    </lineage>
</organism>
<dbReference type="SUPFAM" id="SSF103481">
    <property type="entry name" value="Multidrug resistance efflux transporter EmrE"/>
    <property type="match status" value="2"/>
</dbReference>
<comment type="similarity">
    <text evidence="2">Belongs to the EamA transporter family.</text>
</comment>